<dbReference type="Gene3D" id="2.40.50.140">
    <property type="entry name" value="Nucleic acid-binding proteins"/>
    <property type="match status" value="1"/>
</dbReference>
<dbReference type="InterPro" id="IPR012340">
    <property type="entry name" value="NA-bd_OB-fold"/>
</dbReference>
<evidence type="ECO:0000259" key="1">
    <source>
        <dbReference type="Pfam" id="PF02721"/>
    </source>
</evidence>
<dbReference type="Pfam" id="PF02721">
    <property type="entry name" value="DUF223"/>
    <property type="match status" value="1"/>
</dbReference>
<protein>
    <recommendedName>
        <fullName evidence="1">Replication protein A 70 kDa DNA-binding subunit B/D first OB fold domain-containing protein</fullName>
    </recommendedName>
</protein>
<accession>A0A3L6DWT6</accession>
<feature type="domain" description="Replication protein A 70 kDa DNA-binding subunit B/D first OB fold" evidence="1">
    <location>
        <begin position="3"/>
        <end position="107"/>
    </location>
</feature>
<dbReference type="Proteomes" id="UP000251960">
    <property type="component" value="Chromosome 7"/>
</dbReference>
<dbReference type="AlphaFoldDB" id="A0A3L6DWT6"/>
<comment type="caution">
    <text evidence="2">The sequence shown here is derived from an EMBL/GenBank/DDBJ whole genome shotgun (WGS) entry which is preliminary data.</text>
</comment>
<organism evidence="2 3">
    <name type="scientific">Zea mays</name>
    <name type="common">Maize</name>
    <dbReference type="NCBI Taxonomy" id="4577"/>
    <lineage>
        <taxon>Eukaryota</taxon>
        <taxon>Viridiplantae</taxon>
        <taxon>Streptophyta</taxon>
        <taxon>Embryophyta</taxon>
        <taxon>Tracheophyta</taxon>
        <taxon>Spermatophyta</taxon>
        <taxon>Magnoliopsida</taxon>
        <taxon>Liliopsida</taxon>
        <taxon>Poales</taxon>
        <taxon>Poaceae</taxon>
        <taxon>PACMAD clade</taxon>
        <taxon>Panicoideae</taxon>
        <taxon>Andropogonodae</taxon>
        <taxon>Andropogoneae</taxon>
        <taxon>Tripsacinae</taxon>
        <taxon>Zea</taxon>
    </lineage>
</organism>
<dbReference type="PANTHER" id="PTHR47165:SF3">
    <property type="entry name" value="RETROTRANSPOSON-LIKE PROTEIN"/>
    <property type="match status" value="1"/>
</dbReference>
<dbReference type="SUPFAM" id="SSF50249">
    <property type="entry name" value="Nucleic acid-binding proteins"/>
    <property type="match status" value="1"/>
</dbReference>
<reference evidence="2 3" key="1">
    <citation type="journal article" date="2018" name="Nat. Genet.">
        <title>Extensive intraspecific gene order and gene structural variations between Mo17 and other maize genomes.</title>
        <authorList>
            <person name="Sun S."/>
            <person name="Zhou Y."/>
            <person name="Chen J."/>
            <person name="Shi J."/>
            <person name="Zhao H."/>
            <person name="Zhao H."/>
            <person name="Song W."/>
            <person name="Zhang M."/>
            <person name="Cui Y."/>
            <person name="Dong X."/>
            <person name="Liu H."/>
            <person name="Ma X."/>
            <person name="Jiao Y."/>
            <person name="Wang B."/>
            <person name="Wei X."/>
            <person name="Stein J.C."/>
            <person name="Glaubitz J.C."/>
            <person name="Lu F."/>
            <person name="Yu G."/>
            <person name="Liang C."/>
            <person name="Fengler K."/>
            <person name="Li B."/>
            <person name="Rafalski A."/>
            <person name="Schnable P.S."/>
            <person name="Ware D.H."/>
            <person name="Buckler E.S."/>
            <person name="Lai J."/>
        </authorList>
    </citation>
    <scope>NUCLEOTIDE SEQUENCE [LARGE SCALE GENOMIC DNA]</scope>
    <source>
        <strain evidence="3">cv. Missouri 17</strain>
        <tissue evidence="2">Seedling</tissue>
    </source>
</reference>
<sequence length="145" mass="16705">MEYTLLTDLEPHKKHATIQVCVTRKWLFRGANDNAPLQHVDMILSDQKGNAIYAEIPANLANQKAPDIEEGRINNISRFRVCTTKNGFKVVDGDKMIQFTFYTIVKRVINPPTVFPRYIYRLTPFDQIESNIQTKPNFLGMFLVS</sequence>
<name>A0A3L6DWT6_MAIZE</name>
<evidence type="ECO:0000313" key="3">
    <source>
        <dbReference type="Proteomes" id="UP000251960"/>
    </source>
</evidence>
<dbReference type="CDD" id="cd04480">
    <property type="entry name" value="RPA1_DBD_A_like"/>
    <property type="match status" value="1"/>
</dbReference>
<dbReference type="InterPro" id="IPR003871">
    <property type="entry name" value="RFA1B/D_OB_1st"/>
</dbReference>
<proteinExistence type="predicted"/>
<dbReference type="EMBL" id="NCVQ01000008">
    <property type="protein sequence ID" value="PWZ13194.1"/>
    <property type="molecule type" value="Genomic_DNA"/>
</dbReference>
<dbReference type="PANTHER" id="PTHR47165">
    <property type="entry name" value="OS03G0429900 PROTEIN"/>
    <property type="match status" value="1"/>
</dbReference>
<evidence type="ECO:0000313" key="2">
    <source>
        <dbReference type="EMBL" id="PWZ13194.1"/>
    </source>
</evidence>
<gene>
    <name evidence="2" type="ORF">Zm00014a_037119</name>
</gene>